<dbReference type="PANTHER" id="PTHR45453:SF1">
    <property type="entry name" value="PHOSPHATE REGULON SENSOR PROTEIN PHOR"/>
    <property type="match status" value="1"/>
</dbReference>
<proteinExistence type="predicted"/>
<dbReference type="GO" id="GO:0005886">
    <property type="term" value="C:plasma membrane"/>
    <property type="evidence" value="ECO:0007669"/>
    <property type="project" value="UniProtKB-SubCell"/>
</dbReference>
<dbReference type="FunFam" id="1.10.287.130:FF:000008">
    <property type="entry name" value="Two-component sensor histidine kinase"/>
    <property type="match status" value="1"/>
</dbReference>
<evidence type="ECO:0000256" key="2">
    <source>
        <dbReference type="ARBA" id="ARBA00004236"/>
    </source>
</evidence>
<evidence type="ECO:0000256" key="12">
    <source>
        <dbReference type="SAM" id="Phobius"/>
    </source>
</evidence>
<sequence>MKKRLFFRILFSYVVVILLVVAIVGFLFSRNVRLHETEQIEENILHSARLVSMLPLEEMKKAVHGLAQDARGRVTVIDAGGNVLADSEGDVSHMELHLNRPEVEEARLRGQGTAIRRSSTLRVDMMYVAVAIREGEKIRGYVRIARSLREVQEAVDRMYLSLYRTIAFALFPAIFLALMYTRKFFRPIGEIRDYTKAIRQGDLPGTLFVNAQDELGQVAEDINYLVSEYREKIHLAHEEKGKLESALSSMVEGVVILDSRSQIESCNRGIETILDRPCADIQGRTLLEAFLSADLQNALERCRREKKPVLQEIRLGGKQPLIVDVNISAIQGLPEGEGKMLLVFHDVTRLKKLEQMRTDFVANVTHEIRTPLTAIIGFIQTLLAGAMDDSETARRFLQTVANNAERLSRLVDDLLTLSSIELNETNLKLEPLSVDDLIRTVLPMVEATAKGKKIPLEVQIPERIPKIMADRDRAAQVLVNVLHNAVKFTQNEGSVTISSHEDEKTDWVVIQVADTGIGIPSREIPRLGERFYRVDKARSRELGGTGLGLSIVKHLMAAHGGKMEIASILGKGTSVSLFFRKAS</sequence>
<dbReference type="InterPro" id="IPR050351">
    <property type="entry name" value="BphY/WalK/GraS-like"/>
</dbReference>
<keyword evidence="8 15" id="KW-0418">Kinase</keyword>
<organism evidence="15 16">
    <name type="scientific">Syntrophus gentianae</name>
    <dbReference type="NCBI Taxonomy" id="43775"/>
    <lineage>
        <taxon>Bacteria</taxon>
        <taxon>Pseudomonadati</taxon>
        <taxon>Thermodesulfobacteriota</taxon>
        <taxon>Syntrophia</taxon>
        <taxon>Syntrophales</taxon>
        <taxon>Syntrophaceae</taxon>
        <taxon>Syntrophus</taxon>
    </lineage>
</organism>
<dbReference type="CDD" id="cd00130">
    <property type="entry name" value="PAS"/>
    <property type="match status" value="1"/>
</dbReference>
<evidence type="ECO:0000259" key="14">
    <source>
        <dbReference type="PROSITE" id="PS50885"/>
    </source>
</evidence>
<feature type="domain" description="HAMP" evidence="14">
    <location>
        <begin position="182"/>
        <end position="234"/>
    </location>
</feature>
<dbReference type="Gene3D" id="6.10.340.10">
    <property type="match status" value="1"/>
</dbReference>
<dbReference type="OrthoDB" id="9813151at2"/>
<evidence type="ECO:0000256" key="4">
    <source>
        <dbReference type="ARBA" id="ARBA00022475"/>
    </source>
</evidence>
<dbReference type="STRING" id="43775.SAMN04489760_10814"/>
<reference evidence="15 16" key="1">
    <citation type="submission" date="2016-10" db="EMBL/GenBank/DDBJ databases">
        <authorList>
            <person name="de Groot N.N."/>
        </authorList>
    </citation>
    <scope>NUCLEOTIDE SEQUENCE [LARGE SCALE GENOMIC DNA]</scope>
    <source>
        <strain evidence="15 16">DSM 8423</strain>
    </source>
</reference>
<keyword evidence="12" id="KW-0812">Transmembrane</keyword>
<dbReference type="EMBL" id="FOBS01000008">
    <property type="protein sequence ID" value="SEM25235.1"/>
    <property type="molecule type" value="Genomic_DNA"/>
</dbReference>
<dbReference type="EC" id="2.7.13.3" evidence="3"/>
<dbReference type="InterPro" id="IPR000014">
    <property type="entry name" value="PAS"/>
</dbReference>
<evidence type="ECO:0000313" key="15">
    <source>
        <dbReference type="EMBL" id="SEM25235.1"/>
    </source>
</evidence>
<dbReference type="CDD" id="cd06225">
    <property type="entry name" value="HAMP"/>
    <property type="match status" value="1"/>
</dbReference>
<dbReference type="SMART" id="SM00091">
    <property type="entry name" value="PAS"/>
    <property type="match status" value="1"/>
</dbReference>
<dbReference type="Pfam" id="PF02518">
    <property type="entry name" value="HATPase_c"/>
    <property type="match status" value="1"/>
</dbReference>
<dbReference type="CDD" id="cd00082">
    <property type="entry name" value="HisKA"/>
    <property type="match status" value="1"/>
</dbReference>
<evidence type="ECO:0000259" key="13">
    <source>
        <dbReference type="PROSITE" id="PS50109"/>
    </source>
</evidence>
<keyword evidence="12" id="KW-1133">Transmembrane helix</keyword>
<dbReference type="InterPro" id="IPR035965">
    <property type="entry name" value="PAS-like_dom_sf"/>
</dbReference>
<evidence type="ECO:0000256" key="9">
    <source>
        <dbReference type="ARBA" id="ARBA00022840"/>
    </source>
</evidence>
<feature type="transmembrane region" description="Helical" evidence="12">
    <location>
        <begin position="162"/>
        <end position="180"/>
    </location>
</feature>
<protein>
    <recommendedName>
        <fullName evidence="3">histidine kinase</fullName>
        <ecNumber evidence="3">2.7.13.3</ecNumber>
    </recommendedName>
</protein>
<keyword evidence="11 12" id="KW-0472">Membrane</keyword>
<dbReference type="InterPro" id="IPR036890">
    <property type="entry name" value="HATPase_C_sf"/>
</dbReference>
<evidence type="ECO:0000256" key="3">
    <source>
        <dbReference type="ARBA" id="ARBA00012438"/>
    </source>
</evidence>
<evidence type="ECO:0000313" key="16">
    <source>
        <dbReference type="Proteomes" id="UP000198744"/>
    </source>
</evidence>
<dbReference type="SMART" id="SM00304">
    <property type="entry name" value="HAMP"/>
    <property type="match status" value="1"/>
</dbReference>
<evidence type="ECO:0000256" key="8">
    <source>
        <dbReference type="ARBA" id="ARBA00022777"/>
    </source>
</evidence>
<evidence type="ECO:0000256" key="11">
    <source>
        <dbReference type="ARBA" id="ARBA00023136"/>
    </source>
</evidence>
<name>A0A1H7WVC5_9BACT</name>
<dbReference type="InterPro" id="IPR003661">
    <property type="entry name" value="HisK_dim/P_dom"/>
</dbReference>
<evidence type="ECO:0000256" key="10">
    <source>
        <dbReference type="ARBA" id="ARBA00023012"/>
    </source>
</evidence>
<dbReference type="SMART" id="SM00388">
    <property type="entry name" value="HisKA"/>
    <property type="match status" value="1"/>
</dbReference>
<dbReference type="GO" id="GO:0005524">
    <property type="term" value="F:ATP binding"/>
    <property type="evidence" value="ECO:0007669"/>
    <property type="project" value="UniProtKB-KW"/>
</dbReference>
<gene>
    <name evidence="15" type="ORF">SAMN04489760_10814</name>
</gene>
<dbReference type="PROSITE" id="PS50885">
    <property type="entry name" value="HAMP"/>
    <property type="match status" value="1"/>
</dbReference>
<dbReference type="PROSITE" id="PS50109">
    <property type="entry name" value="HIS_KIN"/>
    <property type="match status" value="1"/>
</dbReference>
<comment type="catalytic activity">
    <reaction evidence="1">
        <text>ATP + protein L-histidine = ADP + protein N-phospho-L-histidine.</text>
        <dbReference type="EC" id="2.7.13.3"/>
    </reaction>
</comment>
<dbReference type="Gene3D" id="3.30.450.20">
    <property type="entry name" value="PAS domain"/>
    <property type="match status" value="1"/>
</dbReference>
<keyword evidence="5" id="KW-0597">Phosphoprotein</keyword>
<dbReference type="FunFam" id="3.30.565.10:FF:000023">
    <property type="entry name" value="PAS domain-containing sensor histidine kinase"/>
    <property type="match status" value="1"/>
</dbReference>
<dbReference type="SMART" id="SM00387">
    <property type="entry name" value="HATPase_c"/>
    <property type="match status" value="1"/>
</dbReference>
<dbReference type="SUPFAM" id="SSF55785">
    <property type="entry name" value="PYP-like sensor domain (PAS domain)"/>
    <property type="match status" value="1"/>
</dbReference>
<keyword evidence="10" id="KW-0902">Two-component regulatory system</keyword>
<dbReference type="AlphaFoldDB" id="A0A1H7WVC5"/>
<dbReference type="InterPro" id="IPR036097">
    <property type="entry name" value="HisK_dim/P_sf"/>
</dbReference>
<feature type="domain" description="Histidine kinase" evidence="13">
    <location>
        <begin position="363"/>
        <end position="583"/>
    </location>
</feature>
<dbReference type="PANTHER" id="PTHR45453">
    <property type="entry name" value="PHOSPHATE REGULON SENSOR PROTEIN PHOR"/>
    <property type="match status" value="1"/>
</dbReference>
<dbReference type="Gene3D" id="3.30.565.10">
    <property type="entry name" value="Histidine kinase-like ATPase, C-terminal domain"/>
    <property type="match status" value="1"/>
</dbReference>
<dbReference type="InterPro" id="IPR004358">
    <property type="entry name" value="Sig_transdc_His_kin-like_C"/>
</dbReference>
<evidence type="ECO:0000256" key="7">
    <source>
        <dbReference type="ARBA" id="ARBA00022741"/>
    </source>
</evidence>
<dbReference type="RefSeq" id="WP_093883020.1">
    <property type="nucleotide sequence ID" value="NZ_FOBS01000008.1"/>
</dbReference>
<dbReference type="InterPro" id="IPR003594">
    <property type="entry name" value="HATPase_dom"/>
</dbReference>
<dbReference type="SUPFAM" id="SSF158472">
    <property type="entry name" value="HAMP domain-like"/>
    <property type="match status" value="1"/>
</dbReference>
<keyword evidence="7" id="KW-0547">Nucleotide-binding</keyword>
<dbReference type="GO" id="GO:0000155">
    <property type="term" value="F:phosphorelay sensor kinase activity"/>
    <property type="evidence" value="ECO:0007669"/>
    <property type="project" value="InterPro"/>
</dbReference>
<dbReference type="SUPFAM" id="SSF47384">
    <property type="entry name" value="Homodimeric domain of signal transducing histidine kinase"/>
    <property type="match status" value="1"/>
</dbReference>
<keyword evidence="9" id="KW-0067">ATP-binding</keyword>
<accession>A0A1H7WVC5</accession>
<dbReference type="InterPro" id="IPR003660">
    <property type="entry name" value="HAMP_dom"/>
</dbReference>
<evidence type="ECO:0000256" key="1">
    <source>
        <dbReference type="ARBA" id="ARBA00000085"/>
    </source>
</evidence>
<dbReference type="PRINTS" id="PR00344">
    <property type="entry name" value="BCTRLSENSOR"/>
</dbReference>
<keyword evidence="6" id="KW-0808">Transferase</keyword>
<keyword evidence="4" id="KW-1003">Cell membrane</keyword>
<comment type="subcellular location">
    <subcellularLocation>
        <location evidence="2">Cell membrane</location>
    </subcellularLocation>
</comment>
<dbReference type="GO" id="GO:0004721">
    <property type="term" value="F:phosphoprotein phosphatase activity"/>
    <property type="evidence" value="ECO:0007669"/>
    <property type="project" value="TreeGrafter"/>
</dbReference>
<dbReference type="SUPFAM" id="SSF55874">
    <property type="entry name" value="ATPase domain of HSP90 chaperone/DNA topoisomerase II/histidine kinase"/>
    <property type="match status" value="1"/>
</dbReference>
<dbReference type="InterPro" id="IPR005467">
    <property type="entry name" value="His_kinase_dom"/>
</dbReference>
<evidence type="ECO:0000256" key="6">
    <source>
        <dbReference type="ARBA" id="ARBA00022679"/>
    </source>
</evidence>
<dbReference type="Pfam" id="PF00672">
    <property type="entry name" value="HAMP"/>
    <property type="match status" value="1"/>
</dbReference>
<dbReference type="Gene3D" id="1.10.287.130">
    <property type="match status" value="1"/>
</dbReference>
<keyword evidence="16" id="KW-1185">Reference proteome</keyword>
<dbReference type="Pfam" id="PF00512">
    <property type="entry name" value="HisKA"/>
    <property type="match status" value="1"/>
</dbReference>
<dbReference type="GO" id="GO:0016036">
    <property type="term" value="P:cellular response to phosphate starvation"/>
    <property type="evidence" value="ECO:0007669"/>
    <property type="project" value="TreeGrafter"/>
</dbReference>
<evidence type="ECO:0000256" key="5">
    <source>
        <dbReference type="ARBA" id="ARBA00022553"/>
    </source>
</evidence>
<feature type="transmembrane region" description="Helical" evidence="12">
    <location>
        <begin position="6"/>
        <end position="28"/>
    </location>
</feature>
<dbReference type="Proteomes" id="UP000198744">
    <property type="component" value="Unassembled WGS sequence"/>
</dbReference>